<evidence type="ECO:0000313" key="9">
    <source>
        <dbReference type="EMBL" id="GAQ25575.1"/>
    </source>
</evidence>
<accession>A0A0U9HRC9</accession>
<dbReference type="InterPro" id="IPR035906">
    <property type="entry name" value="MetI-like_sf"/>
</dbReference>
<sequence length="305" mass="33334">MKRYIIVRLLYTIVVILGVSILVFVVTHMVGNPVNTMLPLQATEAERAALRHQLGLDKPLFEQLTTFLGSMVKLDFGISWWQQIPALGIVINKMPATFMLVSAAMILSIVVAIPLGILAAYKPGTFLDRFLTSASLIGLCLPPFWLGLMLVLFFAVRLGWFFTSGYGTLRHLILPTITLAVVPMGHLAQIVRFSMAEQLNAQYAITARAKGASETAVLFGHALKNAATSIVTMGGSDFGRLLAGETAAVEVVFGWPGFGTLIVDTIGRQDFPLLQAEVFFVAVVICLINLIVDISYAYLDPRIKY</sequence>
<proteinExistence type="inferred from homology"/>
<evidence type="ECO:0000256" key="2">
    <source>
        <dbReference type="ARBA" id="ARBA00022448"/>
    </source>
</evidence>
<dbReference type="EMBL" id="DF977002">
    <property type="protein sequence ID" value="GAQ25575.1"/>
    <property type="molecule type" value="Genomic_DNA"/>
</dbReference>
<gene>
    <name evidence="9" type="ORF">TSYNT_8104</name>
</gene>
<organism evidence="9">
    <name type="scientific">Tepidanaerobacter syntrophicus</name>
    <dbReference type="NCBI Taxonomy" id="224999"/>
    <lineage>
        <taxon>Bacteria</taxon>
        <taxon>Bacillati</taxon>
        <taxon>Bacillota</taxon>
        <taxon>Clostridia</taxon>
        <taxon>Thermosediminibacterales</taxon>
        <taxon>Tepidanaerobacteraceae</taxon>
        <taxon>Tepidanaerobacter</taxon>
    </lineage>
</organism>
<dbReference type="RefSeq" id="WP_059032987.1">
    <property type="nucleotide sequence ID" value="NZ_BSDN01000018.1"/>
</dbReference>
<protein>
    <submittedName>
        <fullName evidence="9">Peptide/nickel transport system permease protein</fullName>
    </submittedName>
</protein>
<keyword evidence="5 7" id="KW-1133">Transmembrane helix</keyword>
<feature type="transmembrane region" description="Helical" evidence="7">
    <location>
        <begin position="278"/>
        <end position="299"/>
    </location>
</feature>
<feature type="transmembrane region" description="Helical" evidence="7">
    <location>
        <begin position="98"/>
        <end position="121"/>
    </location>
</feature>
<keyword evidence="4 7" id="KW-0812">Transmembrane</keyword>
<evidence type="ECO:0000256" key="5">
    <source>
        <dbReference type="ARBA" id="ARBA00022989"/>
    </source>
</evidence>
<dbReference type="PANTHER" id="PTHR43163:SF6">
    <property type="entry name" value="DIPEPTIDE TRANSPORT SYSTEM PERMEASE PROTEIN DPPB-RELATED"/>
    <property type="match status" value="1"/>
</dbReference>
<dbReference type="InterPro" id="IPR045621">
    <property type="entry name" value="BPD_transp_1_N"/>
</dbReference>
<dbReference type="Pfam" id="PF00528">
    <property type="entry name" value="BPD_transp_1"/>
    <property type="match status" value="1"/>
</dbReference>
<keyword evidence="3" id="KW-1003">Cell membrane</keyword>
<feature type="domain" description="ABC transmembrane type-1" evidence="8">
    <location>
        <begin position="94"/>
        <end position="292"/>
    </location>
</feature>
<evidence type="ECO:0000313" key="10">
    <source>
        <dbReference type="Proteomes" id="UP000062160"/>
    </source>
</evidence>
<evidence type="ECO:0000256" key="4">
    <source>
        <dbReference type="ARBA" id="ARBA00022692"/>
    </source>
</evidence>
<dbReference type="GO" id="GO:0055085">
    <property type="term" value="P:transmembrane transport"/>
    <property type="evidence" value="ECO:0007669"/>
    <property type="project" value="InterPro"/>
</dbReference>
<evidence type="ECO:0000256" key="3">
    <source>
        <dbReference type="ARBA" id="ARBA00022475"/>
    </source>
</evidence>
<keyword evidence="10" id="KW-1185">Reference proteome</keyword>
<dbReference type="STRING" id="224999.GCA_001485475_01605"/>
<name>A0A0U9HRC9_9FIRM</name>
<feature type="transmembrane region" description="Helical" evidence="7">
    <location>
        <begin position="172"/>
        <end position="191"/>
    </location>
</feature>
<dbReference type="InterPro" id="IPR000515">
    <property type="entry name" value="MetI-like"/>
</dbReference>
<feature type="transmembrane region" description="Helical" evidence="7">
    <location>
        <begin position="133"/>
        <end position="160"/>
    </location>
</feature>
<evidence type="ECO:0000256" key="7">
    <source>
        <dbReference type="RuleBase" id="RU363032"/>
    </source>
</evidence>
<feature type="transmembrane region" description="Helical" evidence="7">
    <location>
        <begin position="9"/>
        <end position="30"/>
    </location>
</feature>
<evidence type="ECO:0000256" key="6">
    <source>
        <dbReference type="ARBA" id="ARBA00023136"/>
    </source>
</evidence>
<comment type="subcellular location">
    <subcellularLocation>
        <location evidence="1 7">Cell membrane</location>
        <topology evidence="1 7">Multi-pass membrane protein</topology>
    </subcellularLocation>
</comment>
<dbReference type="Proteomes" id="UP000062160">
    <property type="component" value="Unassembled WGS sequence"/>
</dbReference>
<dbReference type="Gene3D" id="1.10.3720.10">
    <property type="entry name" value="MetI-like"/>
    <property type="match status" value="1"/>
</dbReference>
<evidence type="ECO:0000256" key="1">
    <source>
        <dbReference type="ARBA" id="ARBA00004651"/>
    </source>
</evidence>
<evidence type="ECO:0000259" key="8">
    <source>
        <dbReference type="PROSITE" id="PS50928"/>
    </source>
</evidence>
<keyword evidence="6 7" id="KW-0472">Membrane</keyword>
<dbReference type="PROSITE" id="PS50928">
    <property type="entry name" value="ABC_TM1"/>
    <property type="match status" value="1"/>
</dbReference>
<dbReference type="GO" id="GO:0005886">
    <property type="term" value="C:plasma membrane"/>
    <property type="evidence" value="ECO:0007669"/>
    <property type="project" value="UniProtKB-SubCell"/>
</dbReference>
<comment type="similarity">
    <text evidence="7">Belongs to the binding-protein-dependent transport system permease family.</text>
</comment>
<reference evidence="9" key="1">
    <citation type="journal article" date="2016" name="Genome Announc.">
        <title>Draft Genome Sequence of the Syntrophic Lactate-Degrading Bacterium Tepidanaerobacter syntrophicus JLT.</title>
        <authorList>
            <person name="Matsuura N."/>
            <person name="Ohashi A."/>
            <person name="Tourlousse D.M."/>
            <person name="Sekiguchi Y."/>
        </authorList>
    </citation>
    <scope>NUCLEOTIDE SEQUENCE [LARGE SCALE GENOMIC DNA]</scope>
    <source>
        <strain evidence="9">JL</strain>
    </source>
</reference>
<dbReference type="SUPFAM" id="SSF161098">
    <property type="entry name" value="MetI-like"/>
    <property type="match status" value="1"/>
</dbReference>
<dbReference type="AlphaFoldDB" id="A0A0U9HRC9"/>
<keyword evidence="2 7" id="KW-0813">Transport</keyword>
<dbReference type="PANTHER" id="PTHR43163">
    <property type="entry name" value="DIPEPTIDE TRANSPORT SYSTEM PERMEASE PROTEIN DPPB-RELATED"/>
    <property type="match status" value="1"/>
</dbReference>
<dbReference type="OrthoDB" id="9773221at2"/>
<dbReference type="CDD" id="cd06261">
    <property type="entry name" value="TM_PBP2"/>
    <property type="match status" value="1"/>
</dbReference>
<dbReference type="Pfam" id="PF19300">
    <property type="entry name" value="BPD_transp_1_N"/>
    <property type="match status" value="1"/>
</dbReference>